<proteinExistence type="predicted"/>
<reference evidence="1 2" key="1">
    <citation type="journal article" date="2020" name="Syst. Appl. Microbiol.">
        <title>Arthrospiribacter ruber gen. nov., sp. nov., a novel bacterium isolated from Arthrospira cultures.</title>
        <authorList>
            <person name="Waleron M."/>
            <person name="Misztak A."/>
            <person name="Waleron M.M."/>
            <person name="Furmaniak M."/>
            <person name="Mrozik A."/>
            <person name="Waleron K."/>
        </authorList>
    </citation>
    <scope>NUCLEOTIDE SEQUENCE [LARGE SCALE GENOMIC DNA]</scope>
    <source>
        <strain evidence="1 2">DPMB0001</strain>
    </source>
</reference>
<evidence type="ECO:0000313" key="1">
    <source>
        <dbReference type="EMBL" id="MBW3470458.1"/>
    </source>
</evidence>
<comment type="caution">
    <text evidence="1">The sequence shown here is derived from an EMBL/GenBank/DDBJ whole genome shotgun (WGS) entry which is preliminary data.</text>
</comment>
<evidence type="ECO:0000313" key="2">
    <source>
        <dbReference type="Proteomes" id="UP000727490"/>
    </source>
</evidence>
<protein>
    <submittedName>
        <fullName evidence="1">Uncharacterized protein</fullName>
    </submittedName>
</protein>
<dbReference type="RefSeq" id="WP_219294275.1">
    <property type="nucleotide sequence ID" value="NZ_RPHB01000017.1"/>
</dbReference>
<name>A0A951J0J4_9BACT</name>
<keyword evidence="2" id="KW-1185">Reference proteome</keyword>
<sequence>MILLISITLLMVLAIFLYTLQPKYGKAPSGEQLALIQASPNLKNSKFQIIGFTSIKTEGYSMIEVV</sequence>
<gene>
    <name evidence="1" type="ORF">EGN73_22010</name>
</gene>
<dbReference type="EMBL" id="RPHB01000017">
    <property type="protein sequence ID" value="MBW3470458.1"/>
    <property type="molecule type" value="Genomic_DNA"/>
</dbReference>
<accession>A0A951J0J4</accession>
<dbReference type="Proteomes" id="UP000727490">
    <property type="component" value="Unassembled WGS sequence"/>
</dbReference>
<organism evidence="1 2">
    <name type="scientific">Arthrospiribacter ruber</name>
    <dbReference type="NCBI Taxonomy" id="2487934"/>
    <lineage>
        <taxon>Bacteria</taxon>
        <taxon>Pseudomonadati</taxon>
        <taxon>Bacteroidota</taxon>
        <taxon>Cytophagia</taxon>
        <taxon>Cytophagales</taxon>
        <taxon>Cyclobacteriaceae</taxon>
        <taxon>Arthrospiribacter</taxon>
    </lineage>
</organism>
<dbReference type="AlphaFoldDB" id="A0A951J0J4"/>